<dbReference type="Proteomes" id="UP001431010">
    <property type="component" value="Chromosome"/>
</dbReference>
<name>A0ABY3R6Y5_9BRAD</name>
<reference evidence="1" key="1">
    <citation type="journal article" date="2024" name="Antonie Van Leeuwenhoek">
        <title>Bradyrhizobium ontarionense sp. nov., a novel bacterial symbiont isolated from Aeschynomene indica (Indian jointvetch), harbours photosynthesis, nitrogen fixation and nitrous oxide (N2O) reductase genes.</title>
        <authorList>
            <person name="Bromfield E.S.P."/>
            <person name="Cloutier S."/>
        </authorList>
    </citation>
    <scope>NUCLEOTIDE SEQUENCE</scope>
    <source>
        <strain evidence="1">A19</strain>
    </source>
</reference>
<gene>
    <name evidence="1" type="ORF">LQG66_27260</name>
</gene>
<protein>
    <submittedName>
        <fullName evidence="1">Uncharacterized protein</fullName>
    </submittedName>
</protein>
<keyword evidence="2" id="KW-1185">Reference proteome</keyword>
<dbReference type="EMBL" id="CP088156">
    <property type="protein sequence ID" value="UFZ02929.1"/>
    <property type="molecule type" value="Genomic_DNA"/>
</dbReference>
<evidence type="ECO:0000313" key="2">
    <source>
        <dbReference type="Proteomes" id="UP001431010"/>
    </source>
</evidence>
<organism evidence="1 2">
    <name type="scientific">Bradyrhizobium ontarionense</name>
    <dbReference type="NCBI Taxonomy" id="2898149"/>
    <lineage>
        <taxon>Bacteria</taxon>
        <taxon>Pseudomonadati</taxon>
        <taxon>Pseudomonadota</taxon>
        <taxon>Alphaproteobacteria</taxon>
        <taxon>Hyphomicrobiales</taxon>
        <taxon>Nitrobacteraceae</taxon>
        <taxon>Bradyrhizobium</taxon>
    </lineage>
</organism>
<proteinExistence type="predicted"/>
<sequence length="72" mass="7484">MSNIDDLAAAFAQQSMNAWSGQELPQEPMARAFVTHGAIMTAAIVGAKQCAAELREMADQLELGASPVAGHG</sequence>
<evidence type="ECO:0000313" key="1">
    <source>
        <dbReference type="EMBL" id="UFZ02929.1"/>
    </source>
</evidence>
<accession>A0ABY3R6Y5</accession>
<dbReference type="RefSeq" id="WP_231318714.1">
    <property type="nucleotide sequence ID" value="NZ_CP088156.1"/>
</dbReference>